<dbReference type="AlphaFoldDB" id="A0A9X3RE34"/>
<protein>
    <submittedName>
        <fullName evidence="2">ABC transporter permease</fullName>
    </submittedName>
</protein>
<keyword evidence="3" id="KW-1185">Reference proteome</keyword>
<feature type="transmembrane region" description="Helical" evidence="1">
    <location>
        <begin position="281"/>
        <end position="304"/>
    </location>
</feature>
<keyword evidence="1" id="KW-0812">Transmembrane</keyword>
<evidence type="ECO:0000256" key="1">
    <source>
        <dbReference type="SAM" id="Phobius"/>
    </source>
</evidence>
<name>A0A9X3RE34_9BACL</name>
<gene>
    <name evidence="2" type="ORF">M9R32_07080</name>
</gene>
<feature type="transmembrane region" description="Helical" evidence="1">
    <location>
        <begin position="187"/>
        <end position="205"/>
    </location>
</feature>
<comment type="caution">
    <text evidence="2">The sequence shown here is derived from an EMBL/GenBank/DDBJ whole genome shotgun (WGS) entry which is preliminary data.</text>
</comment>
<dbReference type="RefSeq" id="WP_269926037.1">
    <property type="nucleotide sequence ID" value="NZ_JAMKBJ010000004.1"/>
</dbReference>
<evidence type="ECO:0000313" key="2">
    <source>
        <dbReference type="EMBL" id="MCZ8536943.1"/>
    </source>
</evidence>
<proteinExistence type="predicted"/>
<organism evidence="2 3">
    <name type="scientific">Paenisporosarcina quisquiliarum</name>
    <dbReference type="NCBI Taxonomy" id="365346"/>
    <lineage>
        <taxon>Bacteria</taxon>
        <taxon>Bacillati</taxon>
        <taxon>Bacillota</taxon>
        <taxon>Bacilli</taxon>
        <taxon>Bacillales</taxon>
        <taxon>Caryophanaceae</taxon>
        <taxon>Paenisporosarcina</taxon>
    </lineage>
</organism>
<keyword evidence="1" id="KW-1133">Transmembrane helix</keyword>
<dbReference type="PROSITE" id="PS51257">
    <property type="entry name" value="PROKAR_LIPOPROTEIN"/>
    <property type="match status" value="1"/>
</dbReference>
<evidence type="ECO:0000313" key="3">
    <source>
        <dbReference type="Proteomes" id="UP001152173"/>
    </source>
</evidence>
<feature type="transmembrane region" description="Helical" evidence="1">
    <location>
        <begin position="311"/>
        <end position="329"/>
    </location>
</feature>
<sequence length="397" mass="45873">MWPYYKFEFYQFITNKKNIAIYVLLLFFSCYYALKIAPTYDPIEKVDESEIEARFLTREEFLNTVVINDGTHHFTRFAAAIFPEWNVYDKGRLDAIKQNDLKEYAEATNKWYGYSDKMIFTRGNGVLFYHPRYYTFGNNYATMDGHYAYLYSASRYKGYAEGNSKLSINVFEERTALQTLQRLLHSYLPFILIVSCIFFTVDIVLKDRRYPTLLQGLPLSDWKKLIVKGAVSLIGSIGALVPLSVGLLIIGIQSGFGDFNLPVPIYFSAEKTFSNILLGEYILQNMLIMIFWFLFMISLLLLASVTLKNEFANLLVGCAFVIGELTYFGRGNGIFWDVQWYPTSYVQVGQVLSGYRNYLYNSEALTIVNGLFVMGLCTGIFLFFTFLISNHRKFKLL</sequence>
<keyword evidence="1" id="KW-0472">Membrane</keyword>
<feature type="transmembrane region" description="Helical" evidence="1">
    <location>
        <begin position="20"/>
        <end position="37"/>
    </location>
</feature>
<dbReference type="Proteomes" id="UP001152173">
    <property type="component" value="Unassembled WGS sequence"/>
</dbReference>
<dbReference type="EMBL" id="JAMKBJ010000004">
    <property type="protein sequence ID" value="MCZ8536943.1"/>
    <property type="molecule type" value="Genomic_DNA"/>
</dbReference>
<feature type="transmembrane region" description="Helical" evidence="1">
    <location>
        <begin position="364"/>
        <end position="388"/>
    </location>
</feature>
<feature type="transmembrane region" description="Helical" evidence="1">
    <location>
        <begin position="225"/>
        <end position="252"/>
    </location>
</feature>
<accession>A0A9X3RE34</accession>
<reference evidence="2" key="1">
    <citation type="submission" date="2022-05" db="EMBL/GenBank/DDBJ databases">
        <authorList>
            <person name="Colautti A."/>
            <person name="Iacumin L."/>
        </authorList>
    </citation>
    <scope>NUCLEOTIDE SEQUENCE</scope>
    <source>
        <strain evidence="2">SK 55</strain>
    </source>
</reference>